<dbReference type="InterPro" id="IPR036291">
    <property type="entry name" value="NAD(P)-bd_dom_sf"/>
</dbReference>
<sequence>MILKDEVVVISGVGAGLGAKLAIRAAKEGAKVVMSARSADVMDATLKEITAAGGDAIAVQCDVRKTDQVEAVMAAAVEKYGKISGLVNSAYGHPGFTDLLDTEEKNLRRAMDIILFGSLNMARAAVPHMTDGGSIVNVGTMSTRVPLQGEGGYAISKAAMGCATQYMALELGGKGIRVNQAILGWLDGPGVRFYLTMTAEEKGITEQEVYDDIASRNPLGRIPTDEACAGGILYLLSKYASEVTGATLDVNGGEHMPA</sequence>
<dbReference type="CDD" id="cd05233">
    <property type="entry name" value="SDR_c"/>
    <property type="match status" value="1"/>
</dbReference>
<dbReference type="EMBL" id="JAVDWH010000001">
    <property type="protein sequence ID" value="MDR7085899.1"/>
    <property type="molecule type" value="Genomic_DNA"/>
</dbReference>
<organism evidence="3 4">
    <name type="scientific">Aeromicrobium panaciterrae</name>
    <dbReference type="NCBI Taxonomy" id="363861"/>
    <lineage>
        <taxon>Bacteria</taxon>
        <taxon>Bacillati</taxon>
        <taxon>Actinomycetota</taxon>
        <taxon>Actinomycetes</taxon>
        <taxon>Propionibacteriales</taxon>
        <taxon>Nocardioidaceae</taxon>
        <taxon>Aeromicrobium</taxon>
    </lineage>
</organism>
<dbReference type="PANTHER" id="PTHR43639:SF1">
    <property type="entry name" value="SHORT-CHAIN DEHYDROGENASE_REDUCTASE FAMILY PROTEIN"/>
    <property type="match status" value="1"/>
</dbReference>
<dbReference type="Pfam" id="PF13561">
    <property type="entry name" value="adh_short_C2"/>
    <property type="match status" value="1"/>
</dbReference>
<reference evidence="3 4" key="1">
    <citation type="submission" date="2023-07" db="EMBL/GenBank/DDBJ databases">
        <title>Sorghum-associated microbial communities from plants grown in Nebraska, USA.</title>
        <authorList>
            <person name="Schachtman D."/>
        </authorList>
    </citation>
    <scope>NUCLEOTIDE SEQUENCE [LARGE SCALE GENOMIC DNA]</scope>
    <source>
        <strain evidence="3 4">BE248</strain>
    </source>
</reference>
<dbReference type="PRINTS" id="PR00081">
    <property type="entry name" value="GDHRDH"/>
</dbReference>
<dbReference type="InterPro" id="IPR002347">
    <property type="entry name" value="SDR_fam"/>
</dbReference>
<dbReference type="NCBIfam" id="NF005909">
    <property type="entry name" value="PRK07890.1"/>
    <property type="match status" value="1"/>
</dbReference>
<keyword evidence="4" id="KW-1185">Reference proteome</keyword>
<gene>
    <name evidence="3" type="ORF">J2X11_000738</name>
</gene>
<name>A0ABU1UL42_9ACTN</name>
<dbReference type="PANTHER" id="PTHR43639">
    <property type="entry name" value="OXIDOREDUCTASE, SHORT-CHAIN DEHYDROGENASE/REDUCTASE FAMILY (AFU_ORTHOLOGUE AFUA_5G02870)"/>
    <property type="match status" value="1"/>
</dbReference>
<dbReference type="RefSeq" id="WP_309966908.1">
    <property type="nucleotide sequence ID" value="NZ_JAVDWH010000001.1"/>
</dbReference>
<evidence type="ECO:0000256" key="2">
    <source>
        <dbReference type="ARBA" id="ARBA00023002"/>
    </source>
</evidence>
<comment type="similarity">
    <text evidence="1">Belongs to the short-chain dehydrogenases/reductases (SDR) family.</text>
</comment>
<evidence type="ECO:0000313" key="3">
    <source>
        <dbReference type="EMBL" id="MDR7085899.1"/>
    </source>
</evidence>
<dbReference type="Proteomes" id="UP001257739">
    <property type="component" value="Unassembled WGS sequence"/>
</dbReference>
<accession>A0ABU1UL42</accession>
<proteinExistence type="inferred from homology"/>
<keyword evidence="2" id="KW-0560">Oxidoreductase</keyword>
<evidence type="ECO:0000256" key="1">
    <source>
        <dbReference type="ARBA" id="ARBA00006484"/>
    </source>
</evidence>
<dbReference type="SUPFAM" id="SSF51735">
    <property type="entry name" value="NAD(P)-binding Rossmann-fold domains"/>
    <property type="match status" value="1"/>
</dbReference>
<comment type="caution">
    <text evidence="3">The sequence shown here is derived from an EMBL/GenBank/DDBJ whole genome shotgun (WGS) entry which is preliminary data.</text>
</comment>
<dbReference type="Gene3D" id="3.40.50.720">
    <property type="entry name" value="NAD(P)-binding Rossmann-like Domain"/>
    <property type="match status" value="1"/>
</dbReference>
<protein>
    <submittedName>
        <fullName evidence="3">NAD(P)-dependent dehydrogenase (Short-subunit alcohol dehydrogenase family)</fullName>
    </submittedName>
</protein>
<evidence type="ECO:0000313" key="4">
    <source>
        <dbReference type="Proteomes" id="UP001257739"/>
    </source>
</evidence>